<reference evidence="1" key="1">
    <citation type="submission" date="2010-08" db="EMBL/GenBank/DDBJ databases">
        <authorList>
            <person name="Muzny D."/>
            <person name="Qin X."/>
            <person name="Buhay C."/>
            <person name="Dugan-Rocha S."/>
            <person name="Ding Y."/>
            <person name="Chen G."/>
            <person name="Hawes A."/>
            <person name="Holder M."/>
            <person name="Jhangiani S."/>
            <person name="Johnson A."/>
            <person name="Khan Z."/>
            <person name="Li Z."/>
            <person name="Liu W."/>
            <person name="Liu X."/>
            <person name="Perez L."/>
            <person name="Shen H."/>
            <person name="Wang Q."/>
            <person name="Watt J."/>
            <person name="Xi L."/>
            <person name="Xin Y."/>
            <person name="Zhou J."/>
            <person name="Deng J."/>
            <person name="Jiang H."/>
            <person name="Liu Y."/>
            <person name="Qu J."/>
            <person name="Song X.-Z."/>
            <person name="Zhang L."/>
            <person name="Villasana D."/>
            <person name="Johnson A."/>
            <person name="Liu J."/>
            <person name="Liyanage D."/>
            <person name="Lorensuhewa L."/>
            <person name="Robinson T."/>
            <person name="Song A."/>
            <person name="Song B.-B."/>
            <person name="Dinh H."/>
            <person name="Thornton R."/>
            <person name="Coyle M."/>
            <person name="Francisco L."/>
            <person name="Jackson L."/>
            <person name="Javaid M."/>
            <person name="Korchina V."/>
            <person name="Kovar C."/>
            <person name="Mata R."/>
            <person name="Mathew T."/>
            <person name="Ngo R."/>
            <person name="Nguyen L."/>
            <person name="Nguyen N."/>
            <person name="Okwuonu G."/>
            <person name="Ongeri F."/>
            <person name="Pham C."/>
            <person name="Simmons D."/>
            <person name="Wilczek-Boney K."/>
            <person name="Hale W."/>
            <person name="Jakkamsetti A."/>
            <person name="Pham P."/>
            <person name="Ruth R."/>
            <person name="San Lucas F."/>
            <person name="Warren J."/>
            <person name="Zhang J."/>
            <person name="Zhao Z."/>
            <person name="Zhou C."/>
            <person name="Zhu D."/>
            <person name="Lee S."/>
            <person name="Bess C."/>
            <person name="Blankenburg K."/>
            <person name="Forbes L."/>
            <person name="Fu Q."/>
            <person name="Gubbala S."/>
            <person name="Hirani K."/>
            <person name="Jayaseelan J.C."/>
            <person name="Lara F."/>
            <person name="Munidasa M."/>
            <person name="Palculict T."/>
            <person name="Patil S."/>
            <person name="Pu L.-L."/>
            <person name="Saada N."/>
            <person name="Tang L."/>
            <person name="Weissenberger G."/>
            <person name="Zhu Y."/>
            <person name="Hemphill L."/>
            <person name="Shang Y."/>
            <person name="Youmans B."/>
            <person name="Ayvaz T."/>
            <person name="Ross M."/>
            <person name="Santibanez J."/>
            <person name="Aqrawi P."/>
            <person name="Gross S."/>
            <person name="Joshi V."/>
            <person name="Fowler G."/>
            <person name="Nazareth L."/>
            <person name="Reid J."/>
            <person name="Worley K."/>
            <person name="Petrosino J."/>
            <person name="Highlander S."/>
            <person name="Gibbs R."/>
        </authorList>
    </citation>
    <scope>NUCLEOTIDE SEQUENCE [LARGE SCALE GENOMIC DNA]</scope>
    <source>
        <strain evidence="1">DSM 15272</strain>
    </source>
</reference>
<sequence length="54" mass="6437">MAGPVRRRARVTRAWDELSATDRQVLLQAARERRRLQAERDARETALWAVRHQR</sequence>
<comment type="caution">
    <text evidence="1">The sequence shown here is derived from an EMBL/GenBank/DDBJ whole genome shotgun (WGS) entry which is preliminary data.</text>
</comment>
<organism evidence="1 2">
    <name type="scientific">Aeromicrobium marinum DSM 15272</name>
    <dbReference type="NCBI Taxonomy" id="585531"/>
    <lineage>
        <taxon>Bacteria</taxon>
        <taxon>Bacillati</taxon>
        <taxon>Actinomycetota</taxon>
        <taxon>Actinomycetes</taxon>
        <taxon>Propionibacteriales</taxon>
        <taxon>Nocardioidaceae</taxon>
        <taxon>Aeromicrobium</taxon>
    </lineage>
</organism>
<evidence type="ECO:0000313" key="1">
    <source>
        <dbReference type="EMBL" id="EFQ83697.1"/>
    </source>
</evidence>
<dbReference type="RefSeq" id="WP_007078381.1">
    <property type="nucleotide sequence ID" value="NZ_CM001024.1"/>
</dbReference>
<keyword evidence="2" id="KW-1185">Reference proteome</keyword>
<dbReference type="STRING" id="585531.HMPREF0063_11360"/>
<proteinExistence type="predicted"/>
<dbReference type="EMBL" id="ACLF03000004">
    <property type="protein sequence ID" value="EFQ83697.1"/>
    <property type="molecule type" value="Genomic_DNA"/>
</dbReference>
<dbReference type="Proteomes" id="UP000003111">
    <property type="component" value="Unassembled WGS sequence"/>
</dbReference>
<gene>
    <name evidence="1" type="ORF">HMPREF0063_11360</name>
</gene>
<dbReference type="AlphaFoldDB" id="E2SBF1"/>
<evidence type="ECO:0000313" key="2">
    <source>
        <dbReference type="Proteomes" id="UP000003111"/>
    </source>
</evidence>
<accession>E2SBF1</accession>
<protein>
    <submittedName>
        <fullName evidence="1">Uncharacterized protein</fullName>
    </submittedName>
</protein>
<dbReference type="HOGENOM" id="CLU_3039645_0_0_11"/>
<name>E2SBF1_9ACTN</name>